<dbReference type="InterPro" id="IPR026907">
    <property type="entry name" value="GCIP-like"/>
</dbReference>
<evidence type="ECO:0000313" key="2">
    <source>
        <dbReference type="EMBL" id="TYJ54584.1"/>
    </source>
</evidence>
<gene>
    <name evidence="2" type="ORF">B9479_004714</name>
</gene>
<comment type="caution">
    <text evidence="2">The sequence shown here is derived from an EMBL/GenBank/DDBJ whole genome shotgun (WGS) entry which is preliminary data.</text>
</comment>
<dbReference type="Proteomes" id="UP000322245">
    <property type="component" value="Unassembled WGS sequence"/>
</dbReference>
<dbReference type="EMBL" id="NIDF01000057">
    <property type="protein sequence ID" value="TYJ54584.1"/>
    <property type="molecule type" value="Genomic_DNA"/>
</dbReference>
<name>A0A5D3AVG7_9TREE</name>
<dbReference type="PANTHER" id="PTHR15492">
    <property type="entry name" value="CYCLIN D1-BINDING PROTEIN 1"/>
    <property type="match status" value="1"/>
</dbReference>
<keyword evidence="3" id="KW-1185">Reference proteome</keyword>
<dbReference type="Pfam" id="PF13324">
    <property type="entry name" value="GCIP_N"/>
    <property type="match status" value="1"/>
</dbReference>
<dbReference type="PANTHER" id="PTHR15492:SF1">
    <property type="entry name" value="CYCLIN-D1-BINDING PROTEIN 1"/>
    <property type="match status" value="1"/>
</dbReference>
<sequence length="311" mass="34973">MTDSQLQKGLSDCRISCHQAAQALSGIPKDVPMPHGLPDAFCQLLANLRQSLTSLGLAFKPPITIPAALQQLEKISEQINQLISCAIMAKGELGKEWKEGISAVEGELERHIQVLESGGDYLRSTGMVWETIDRMTKDISKDERSAVIRRWKSHQSIIKDAWEEFKETLEGDGENEDDGWDELGLGEGSLSDEEKARSTAIEPLLALHQLLHASMPRYLPQLPENDLTLLLTLSEDLIDAYDELVSATHPGQDEEEIREALTRLRDLSLKMASVVTDKSIDKWKERFQQEQEKWESRKLDMSNLSEALRDA</sequence>
<proteinExistence type="predicted"/>
<evidence type="ECO:0000313" key="3">
    <source>
        <dbReference type="Proteomes" id="UP000322245"/>
    </source>
</evidence>
<reference evidence="2 3" key="1">
    <citation type="submission" date="2017-05" db="EMBL/GenBank/DDBJ databases">
        <title>The Genome Sequence of Tsuchiyaea wingfieldii DSM 27421.</title>
        <authorList>
            <person name="Cuomo C."/>
            <person name="Passer A."/>
            <person name="Billmyre B."/>
            <person name="Heitman J."/>
        </authorList>
    </citation>
    <scope>NUCLEOTIDE SEQUENCE [LARGE SCALE GENOMIC DNA]</scope>
    <source>
        <strain evidence="2 3">DSM 27421</strain>
    </source>
</reference>
<organism evidence="2 3">
    <name type="scientific">Cryptococcus floricola</name>
    <dbReference type="NCBI Taxonomy" id="2591691"/>
    <lineage>
        <taxon>Eukaryota</taxon>
        <taxon>Fungi</taxon>
        <taxon>Dikarya</taxon>
        <taxon>Basidiomycota</taxon>
        <taxon>Agaricomycotina</taxon>
        <taxon>Tremellomycetes</taxon>
        <taxon>Tremellales</taxon>
        <taxon>Cryptococcaceae</taxon>
        <taxon>Cryptococcus</taxon>
    </lineage>
</organism>
<feature type="domain" description="Cyclin-D1-binding protein 1-like N-terminal" evidence="1">
    <location>
        <begin position="116"/>
        <end position="170"/>
    </location>
</feature>
<accession>A0A5D3AVG7</accession>
<dbReference type="GO" id="GO:0005634">
    <property type="term" value="C:nucleus"/>
    <property type="evidence" value="ECO:0007669"/>
    <property type="project" value="TreeGrafter"/>
</dbReference>
<dbReference type="Gene3D" id="1.20.1410.10">
    <property type="entry name" value="I/LWEQ domain"/>
    <property type="match status" value="1"/>
</dbReference>
<dbReference type="AlphaFoldDB" id="A0A5D3AVG7"/>
<evidence type="ECO:0000259" key="1">
    <source>
        <dbReference type="Pfam" id="PF13324"/>
    </source>
</evidence>
<dbReference type="InterPro" id="IPR049317">
    <property type="entry name" value="GCIP-like_N"/>
</dbReference>
<protein>
    <recommendedName>
        <fullName evidence="1">Cyclin-D1-binding protein 1-like N-terminal domain-containing protein</fullName>
    </recommendedName>
</protein>